<name>A0A8J4VPZ0_9ROSI</name>
<evidence type="ECO:0000313" key="3">
    <source>
        <dbReference type="Proteomes" id="UP000737018"/>
    </source>
</evidence>
<evidence type="ECO:0000313" key="2">
    <source>
        <dbReference type="EMBL" id="KAF3965292.1"/>
    </source>
</evidence>
<sequence length="72" mass="8363">MFWNWHLGTCLNSKKPRTLPQHSTPPDSVRTSHLISPSSTALINDDEDLDPPCNDVNRFWLERTIRMLDNQC</sequence>
<dbReference type="Proteomes" id="UP000737018">
    <property type="component" value="Unassembled WGS sequence"/>
</dbReference>
<dbReference type="AlphaFoldDB" id="A0A8J4VPZ0"/>
<evidence type="ECO:0000256" key="1">
    <source>
        <dbReference type="SAM" id="MobiDB-lite"/>
    </source>
</evidence>
<protein>
    <submittedName>
        <fullName evidence="2">Uncharacterized protein</fullName>
    </submittedName>
</protein>
<comment type="caution">
    <text evidence="2">The sequence shown here is derived from an EMBL/GenBank/DDBJ whole genome shotgun (WGS) entry which is preliminary data.</text>
</comment>
<organism evidence="2 3">
    <name type="scientific">Castanea mollissima</name>
    <name type="common">Chinese chestnut</name>
    <dbReference type="NCBI Taxonomy" id="60419"/>
    <lineage>
        <taxon>Eukaryota</taxon>
        <taxon>Viridiplantae</taxon>
        <taxon>Streptophyta</taxon>
        <taxon>Embryophyta</taxon>
        <taxon>Tracheophyta</taxon>
        <taxon>Spermatophyta</taxon>
        <taxon>Magnoliopsida</taxon>
        <taxon>eudicotyledons</taxon>
        <taxon>Gunneridae</taxon>
        <taxon>Pentapetalae</taxon>
        <taxon>rosids</taxon>
        <taxon>fabids</taxon>
        <taxon>Fagales</taxon>
        <taxon>Fagaceae</taxon>
        <taxon>Castanea</taxon>
    </lineage>
</organism>
<feature type="compositionally biased region" description="Polar residues" evidence="1">
    <location>
        <begin position="20"/>
        <end position="33"/>
    </location>
</feature>
<keyword evidence="3" id="KW-1185">Reference proteome</keyword>
<feature type="region of interest" description="Disordered" evidence="1">
    <location>
        <begin position="14"/>
        <end position="33"/>
    </location>
</feature>
<reference evidence="2" key="1">
    <citation type="submission" date="2020-03" db="EMBL/GenBank/DDBJ databases">
        <title>Castanea mollissima Vanexum genome sequencing.</title>
        <authorList>
            <person name="Staton M."/>
        </authorList>
    </citation>
    <scope>NUCLEOTIDE SEQUENCE</scope>
    <source>
        <tissue evidence="2">Leaf</tissue>
    </source>
</reference>
<gene>
    <name evidence="2" type="ORF">CMV_010504</name>
</gene>
<accession>A0A8J4VPZ0</accession>
<dbReference type="EMBL" id="JRKL02001218">
    <property type="protein sequence ID" value="KAF3965292.1"/>
    <property type="molecule type" value="Genomic_DNA"/>
</dbReference>
<proteinExistence type="predicted"/>